<dbReference type="Gene3D" id="1.20.1250.20">
    <property type="entry name" value="MFS general substrate transporter like domains"/>
    <property type="match status" value="2"/>
</dbReference>
<keyword evidence="9" id="KW-1185">Reference proteome</keyword>
<comment type="subcellular location">
    <subcellularLocation>
        <location evidence="1">Cell membrane</location>
        <topology evidence="1">Multi-pass membrane protein</topology>
    </subcellularLocation>
</comment>
<feature type="transmembrane region" description="Helical" evidence="6">
    <location>
        <begin position="330"/>
        <end position="348"/>
    </location>
</feature>
<dbReference type="AlphaFoldDB" id="A0A949NED4"/>
<reference evidence="8" key="1">
    <citation type="submission" date="2021-06" db="EMBL/GenBank/DDBJ databases">
        <title>Description of novel taxa of the family Lachnospiraceae.</title>
        <authorList>
            <person name="Chaplin A.V."/>
            <person name="Sokolova S.R."/>
            <person name="Pikina A.P."/>
            <person name="Korzhanova M."/>
            <person name="Belova V."/>
            <person name="Korostin D."/>
            <person name="Efimov B.A."/>
        </authorList>
    </citation>
    <scope>NUCLEOTIDE SEQUENCE</scope>
    <source>
        <strain evidence="8">ASD5720</strain>
    </source>
</reference>
<feature type="transmembrane region" description="Helical" evidence="6">
    <location>
        <begin position="119"/>
        <end position="141"/>
    </location>
</feature>
<comment type="caution">
    <text evidence="8">The sequence shown here is derived from an EMBL/GenBank/DDBJ whole genome shotgun (WGS) entry which is preliminary data.</text>
</comment>
<evidence type="ECO:0000313" key="9">
    <source>
        <dbReference type="Proteomes" id="UP000712157"/>
    </source>
</evidence>
<evidence type="ECO:0000313" key="8">
    <source>
        <dbReference type="EMBL" id="MBU9737071.1"/>
    </source>
</evidence>
<feature type="transmembrane region" description="Helical" evidence="6">
    <location>
        <begin position="270"/>
        <end position="291"/>
    </location>
</feature>
<feature type="transmembrane region" description="Helical" evidence="6">
    <location>
        <begin position="368"/>
        <end position="390"/>
    </location>
</feature>
<dbReference type="PROSITE" id="PS50850">
    <property type="entry name" value="MFS"/>
    <property type="match status" value="1"/>
</dbReference>
<feature type="transmembrane region" description="Helical" evidence="6">
    <location>
        <begin position="297"/>
        <end position="314"/>
    </location>
</feature>
<feature type="domain" description="Major facilitator superfamily (MFS) profile" evidence="7">
    <location>
        <begin position="1"/>
        <end position="394"/>
    </location>
</feature>
<dbReference type="Pfam" id="PF07690">
    <property type="entry name" value="MFS_1"/>
    <property type="match status" value="1"/>
</dbReference>
<evidence type="ECO:0000256" key="4">
    <source>
        <dbReference type="ARBA" id="ARBA00022989"/>
    </source>
</evidence>
<name>A0A949NED4_9FIRM</name>
<feature type="transmembrane region" description="Helical" evidence="6">
    <location>
        <begin position="30"/>
        <end position="48"/>
    </location>
</feature>
<dbReference type="EMBL" id="JAHQCW010000016">
    <property type="protein sequence ID" value="MBU9737071.1"/>
    <property type="molecule type" value="Genomic_DNA"/>
</dbReference>
<keyword evidence="3 6" id="KW-0812">Transmembrane</keyword>
<protein>
    <submittedName>
        <fullName evidence="8">MFS transporter</fullName>
    </submittedName>
</protein>
<gene>
    <name evidence="8" type="ORF">KTH89_11010</name>
</gene>
<keyword evidence="2" id="KW-0813">Transport</keyword>
<evidence type="ECO:0000259" key="7">
    <source>
        <dbReference type="PROSITE" id="PS50850"/>
    </source>
</evidence>
<dbReference type="CDD" id="cd06174">
    <property type="entry name" value="MFS"/>
    <property type="match status" value="1"/>
</dbReference>
<dbReference type="InterPro" id="IPR011701">
    <property type="entry name" value="MFS"/>
</dbReference>
<keyword evidence="5 6" id="KW-0472">Membrane</keyword>
<feature type="transmembrane region" description="Helical" evidence="6">
    <location>
        <begin position="147"/>
        <end position="169"/>
    </location>
</feature>
<evidence type="ECO:0000256" key="3">
    <source>
        <dbReference type="ARBA" id="ARBA00022692"/>
    </source>
</evidence>
<dbReference type="Proteomes" id="UP000712157">
    <property type="component" value="Unassembled WGS sequence"/>
</dbReference>
<accession>A0A949NED4</accession>
<evidence type="ECO:0000256" key="2">
    <source>
        <dbReference type="ARBA" id="ARBA00022448"/>
    </source>
</evidence>
<sequence length="404" mass="43351">MYNILYLCVIFYVPFQSAFGYTNEQMGGLLAAYALIGTPLLFFGGLLSDLINPKVLLSASCIVTGLCGFSLLTFPSYNVAAVIFAILAFPISMHWSSYTKCIAMLGTNEEQGRLFGTSNTIDGIMTTVLTLGLTAILGNSIGTKAGFSVVIVVLSSVYFLTGIGLIFFYDYKKYAALNPQAVKAKNEKFTLKSIIDCFKEPITWLAACMVMGSYMASSCLTYLSPYLNSVYVLPVALASAFGVITRYGVKVVAAPLGGTLRDKALGGSTPKLVWVATAGMAVFTAVLVFVLPKSDAWVVPAVITALLIIFAFRLNNSSESTVYYGLKRTPMHLIGTIIGLACVIGYSSDLWLPRVIGGLLDRKGNDGYIYVFLIMVGAMVLASAAGFIMYRMAKKEAAAEAETA</sequence>
<feature type="transmembrane region" description="Helical" evidence="6">
    <location>
        <begin position="229"/>
        <end position="249"/>
    </location>
</feature>
<dbReference type="SUPFAM" id="SSF103473">
    <property type="entry name" value="MFS general substrate transporter"/>
    <property type="match status" value="1"/>
</dbReference>
<feature type="transmembrane region" description="Helical" evidence="6">
    <location>
        <begin position="202"/>
        <end position="223"/>
    </location>
</feature>
<evidence type="ECO:0000256" key="5">
    <source>
        <dbReference type="ARBA" id="ARBA00023136"/>
    </source>
</evidence>
<evidence type="ECO:0000256" key="1">
    <source>
        <dbReference type="ARBA" id="ARBA00004651"/>
    </source>
</evidence>
<feature type="transmembrane region" description="Helical" evidence="6">
    <location>
        <begin position="55"/>
        <end position="74"/>
    </location>
</feature>
<proteinExistence type="predicted"/>
<dbReference type="InterPro" id="IPR020846">
    <property type="entry name" value="MFS_dom"/>
</dbReference>
<dbReference type="GO" id="GO:0005886">
    <property type="term" value="C:plasma membrane"/>
    <property type="evidence" value="ECO:0007669"/>
    <property type="project" value="UniProtKB-SubCell"/>
</dbReference>
<dbReference type="RefSeq" id="WP_238721704.1">
    <property type="nucleotide sequence ID" value="NZ_JAHQCW010000016.1"/>
</dbReference>
<keyword evidence="4 6" id="KW-1133">Transmembrane helix</keyword>
<organism evidence="8 9">
    <name type="scientific">Diplocloster agilis</name>
    <dbReference type="NCBI Taxonomy" id="2850323"/>
    <lineage>
        <taxon>Bacteria</taxon>
        <taxon>Bacillati</taxon>
        <taxon>Bacillota</taxon>
        <taxon>Clostridia</taxon>
        <taxon>Lachnospirales</taxon>
        <taxon>Lachnospiraceae</taxon>
        <taxon>Diplocloster</taxon>
    </lineage>
</organism>
<evidence type="ECO:0000256" key="6">
    <source>
        <dbReference type="SAM" id="Phobius"/>
    </source>
</evidence>
<feature type="transmembrane region" description="Helical" evidence="6">
    <location>
        <begin position="80"/>
        <end position="98"/>
    </location>
</feature>
<dbReference type="GO" id="GO:0022857">
    <property type="term" value="F:transmembrane transporter activity"/>
    <property type="evidence" value="ECO:0007669"/>
    <property type="project" value="InterPro"/>
</dbReference>
<dbReference type="InterPro" id="IPR036259">
    <property type="entry name" value="MFS_trans_sf"/>
</dbReference>